<keyword evidence="4 5" id="KW-0067">ATP-binding</keyword>
<dbReference type="Pfam" id="PF00580">
    <property type="entry name" value="UvrD-helicase"/>
    <property type="match status" value="1"/>
</dbReference>
<keyword evidence="2 5" id="KW-0378">Hydrolase</keyword>
<name>A0ABS2SRM6_9BACI</name>
<gene>
    <name evidence="7" type="ORF">JOC54_001057</name>
</gene>
<dbReference type="EC" id="3.6.4.12" evidence="7"/>
<dbReference type="SUPFAM" id="SSF52540">
    <property type="entry name" value="P-loop containing nucleoside triphosphate hydrolases"/>
    <property type="match status" value="1"/>
</dbReference>
<evidence type="ECO:0000256" key="4">
    <source>
        <dbReference type="ARBA" id="ARBA00022840"/>
    </source>
</evidence>
<dbReference type="GO" id="GO:0003678">
    <property type="term" value="F:DNA helicase activity"/>
    <property type="evidence" value="ECO:0007669"/>
    <property type="project" value="UniProtKB-EC"/>
</dbReference>
<dbReference type="Proteomes" id="UP001179280">
    <property type="component" value="Unassembled WGS sequence"/>
</dbReference>
<evidence type="ECO:0000256" key="5">
    <source>
        <dbReference type="PROSITE-ProRule" id="PRU00560"/>
    </source>
</evidence>
<evidence type="ECO:0000313" key="8">
    <source>
        <dbReference type="Proteomes" id="UP001179280"/>
    </source>
</evidence>
<keyword evidence="3 5" id="KW-0347">Helicase</keyword>
<reference evidence="7" key="1">
    <citation type="submission" date="2021-01" db="EMBL/GenBank/DDBJ databases">
        <title>Genomic Encyclopedia of Type Strains, Phase IV (KMG-IV): sequencing the most valuable type-strain genomes for metagenomic binning, comparative biology and taxonomic classification.</title>
        <authorList>
            <person name="Goeker M."/>
        </authorList>
    </citation>
    <scope>NUCLEOTIDE SEQUENCE</scope>
    <source>
        <strain evidence="7">DSM 21943</strain>
    </source>
</reference>
<dbReference type="PROSITE" id="PS51198">
    <property type="entry name" value="UVRD_HELICASE_ATP_BIND"/>
    <property type="match status" value="1"/>
</dbReference>
<dbReference type="InterPro" id="IPR014016">
    <property type="entry name" value="UvrD-like_ATP-bd"/>
</dbReference>
<dbReference type="InterPro" id="IPR048228">
    <property type="entry name" value="HelD_bacillota"/>
</dbReference>
<sequence>MGENKQIEQKRVDEVREQIAGEISKLEQETSKRKDEVVHIRKYFWDEVKINTDTFDDYLETILGLRQEAQALAVSQSSHRQASKRLATLKRMERSPYFGRIDLREEGADRTEQIYIGIAALMDESGEDFLVYDWRAPVSSVYYDYQPGAVSYETPGGTVNGVLEKKMQFLIEGGHLQSLFDTSLTIGDEILQQVLGKGSNKQMQSIVATIQQEQNEVIRHERSRLLVVHGAAGSGKTSAALQRIAYLLYRNRHQLNADQIILFSPNTMFNRYVANVLPELGEETMQQVTFQAYLNRRLGQSFDLEEPYDQLEYLLTAARTSDYAARVAAIEYKASIPFFDAVNAYRQSLEHTGMVFSDLLFRGNVLISRHELDERFYGTDVSLGFHNRLEKLLEWLIKEVKQRIKAEYTQPWVEEEMQLLSEEKYRKAHRYLAKKRGFKRADTADYEMEDDALARLLVHQKVKPLLKEIRAYSFIHINAIYKQLFQGEEQLKRWTNKPLPSNWEAICAATVAMIDSDRLAYEDATPYLYLQELIQGFQVNRAIKQIVVDEAQDYSPFQFEFLKQLFPATKMTVLGDFNQAIFSHAQETSDFHSLTSLYGPDKTKLIPITRSYRSTKPIIELTRRLVPNGDQIIPFERDGAIPTLTRVKTKRERHTQMAAQINRLKERGFSSIAVICQSAAESRNAHEALSEQLELKLIATSSTEYEQGTVVIPSYLAKGMEFDAVILYDTAVYQDESVRRLFYTACTRAMHELHLFSLGDDSRFLQRAIRDGVLIITKP</sequence>
<dbReference type="InterPro" id="IPR027417">
    <property type="entry name" value="P-loop_NTPase"/>
</dbReference>
<evidence type="ECO:0000313" key="7">
    <source>
        <dbReference type="EMBL" id="MBM7837826.1"/>
    </source>
</evidence>
<dbReference type="PANTHER" id="PTHR11070">
    <property type="entry name" value="UVRD / RECB / PCRA DNA HELICASE FAMILY MEMBER"/>
    <property type="match status" value="1"/>
</dbReference>
<evidence type="ECO:0000256" key="2">
    <source>
        <dbReference type="ARBA" id="ARBA00022801"/>
    </source>
</evidence>
<keyword evidence="8" id="KW-1185">Reference proteome</keyword>
<protein>
    <submittedName>
        <fullName evidence="7">DNA helicase-2/ATP-dependent DNA helicase PcrA</fullName>
        <ecNumber evidence="7">3.6.4.12</ecNumber>
    </submittedName>
</protein>
<feature type="binding site" evidence="5">
    <location>
        <begin position="230"/>
        <end position="237"/>
    </location>
    <ligand>
        <name>ATP</name>
        <dbReference type="ChEBI" id="CHEBI:30616"/>
    </ligand>
</feature>
<dbReference type="EMBL" id="JAFBCV010000002">
    <property type="protein sequence ID" value="MBM7837826.1"/>
    <property type="molecule type" value="Genomic_DNA"/>
</dbReference>
<dbReference type="Pfam" id="PF13538">
    <property type="entry name" value="UvrD_C_2"/>
    <property type="match status" value="1"/>
</dbReference>
<evidence type="ECO:0000259" key="6">
    <source>
        <dbReference type="PROSITE" id="PS51198"/>
    </source>
</evidence>
<keyword evidence="1 5" id="KW-0547">Nucleotide-binding</keyword>
<proteinExistence type="predicted"/>
<evidence type="ECO:0000256" key="3">
    <source>
        <dbReference type="ARBA" id="ARBA00022806"/>
    </source>
</evidence>
<dbReference type="RefSeq" id="WP_204464915.1">
    <property type="nucleotide sequence ID" value="NZ_JAFBCV010000002.1"/>
</dbReference>
<dbReference type="InterPro" id="IPR027785">
    <property type="entry name" value="UvrD-like_helicase_C"/>
</dbReference>
<organism evidence="7 8">
    <name type="scientific">Shouchella xiaoxiensis</name>
    <dbReference type="NCBI Taxonomy" id="766895"/>
    <lineage>
        <taxon>Bacteria</taxon>
        <taxon>Bacillati</taxon>
        <taxon>Bacillota</taxon>
        <taxon>Bacilli</taxon>
        <taxon>Bacillales</taxon>
        <taxon>Bacillaceae</taxon>
        <taxon>Shouchella</taxon>
    </lineage>
</organism>
<accession>A0ABS2SRM6</accession>
<dbReference type="GO" id="GO:0016787">
    <property type="term" value="F:hydrolase activity"/>
    <property type="evidence" value="ECO:0007669"/>
    <property type="project" value="UniProtKB-KW"/>
</dbReference>
<feature type="domain" description="UvrD-like helicase ATP-binding" evidence="6">
    <location>
        <begin position="209"/>
        <end position="615"/>
    </location>
</feature>
<dbReference type="Gene3D" id="3.40.50.300">
    <property type="entry name" value="P-loop containing nucleotide triphosphate hydrolases"/>
    <property type="match status" value="3"/>
</dbReference>
<comment type="caution">
    <text evidence="7">The sequence shown here is derived from an EMBL/GenBank/DDBJ whole genome shotgun (WGS) entry which is preliminary data.</text>
</comment>
<dbReference type="InterPro" id="IPR000212">
    <property type="entry name" value="DNA_helicase_UvrD/REP"/>
</dbReference>
<dbReference type="NCBIfam" id="NF041464">
    <property type="entry name" value="HelD_BACSU"/>
    <property type="match status" value="1"/>
</dbReference>
<evidence type="ECO:0000256" key="1">
    <source>
        <dbReference type="ARBA" id="ARBA00022741"/>
    </source>
</evidence>
<dbReference type="PANTHER" id="PTHR11070:SF17">
    <property type="entry name" value="DNA HELICASE IV"/>
    <property type="match status" value="1"/>
</dbReference>